<dbReference type="PANTHER" id="PTHR13859:SF11">
    <property type="entry name" value="GRUNGE, ISOFORM J"/>
    <property type="match status" value="1"/>
</dbReference>
<feature type="region of interest" description="Disordered" evidence="10">
    <location>
        <begin position="844"/>
        <end position="946"/>
    </location>
</feature>
<feature type="compositionally biased region" description="Polar residues" evidence="10">
    <location>
        <begin position="388"/>
        <end position="397"/>
    </location>
</feature>
<proteinExistence type="predicted"/>
<feature type="compositionally biased region" description="Polar residues" evidence="10">
    <location>
        <begin position="521"/>
        <end position="539"/>
    </location>
</feature>
<keyword evidence="9" id="KW-0863">Zinc-finger</keyword>
<evidence type="ECO:0000313" key="14">
    <source>
        <dbReference type="EMBL" id="CAD7621993.1"/>
    </source>
</evidence>
<dbReference type="Gene3D" id="1.10.10.60">
    <property type="entry name" value="Homeodomain-like"/>
    <property type="match status" value="1"/>
</dbReference>
<gene>
    <name evidence="14" type="ORF">OSB1V03_LOCUS2462</name>
</gene>
<keyword evidence="9" id="KW-0479">Metal-binding</keyword>
<feature type="compositionally biased region" description="Low complexity" evidence="10">
    <location>
        <begin position="719"/>
        <end position="729"/>
    </location>
</feature>
<feature type="compositionally biased region" description="Low complexity" evidence="10">
    <location>
        <begin position="866"/>
        <end position="885"/>
    </location>
</feature>
<evidence type="ECO:0000256" key="6">
    <source>
        <dbReference type="ARBA" id="ARBA00023015"/>
    </source>
</evidence>
<feature type="compositionally biased region" description="Low complexity" evidence="10">
    <location>
        <begin position="418"/>
        <end position="430"/>
    </location>
</feature>
<keyword evidence="5" id="KW-0007">Acetylation</keyword>
<dbReference type="Pfam" id="PF03154">
    <property type="entry name" value="Atrophin-1"/>
    <property type="match status" value="1"/>
</dbReference>
<dbReference type="PROSITE" id="PS50114">
    <property type="entry name" value="GATA_ZN_FINGER_2"/>
    <property type="match status" value="1"/>
</dbReference>
<evidence type="ECO:0000259" key="13">
    <source>
        <dbReference type="PROSITE" id="PS51293"/>
    </source>
</evidence>
<sequence>MAAFFEYRQGGGSVTEVRFSFNEGLIISGNYSGALFIWTLVPFENTTLASTQGEIRVGPSHQARLPDCQLDVMPKEMPEKCETLEELRWAPGVADCDLMMYLRAARSMAAFAGMCDGGSAEDGCLAASKDDTTINALELLHESNYDTGRALQALVKNPIPKPIDKKWSEEEQKRFVKGLRQYGKNFFKIRRELIPHKETADLVEFYYLWKKTPQAASTRPHRRHRRCVLRRIRSSSTAGVGNANKTNLNVQPNNDFLDMSSASEEEDSDDSDSRDNTANVCSNCLITTSKEWHQNNGIGKENSILCNECKIYHKKFGELPKHQTPPQPQPNPTQLSIPAPLPSPTQQSVQFLFKPVKSEDDNSCPIANGKHNMRTRRSKEKVSKDLNRTNSKSSEPNSPERPERVDSITNKSDDKSPNSCENNENKNTNELLAKKRNFSEVSEFDELNTDSAAIKRKKAVTDEDRSTTSSPSFPIEVQPLVNSDDNVVTTAPEEPVNVNSPHSSSSPPQNTSSNEEPEKSVVTTEANVEPIVTQNSNEDVIQKEPEDDKTIITPINERDKTDDKTQKRSQSPYIEPKSPPQELITPKLEPPSSPKSPVNYRNSPALLNNNTDSTTCPVPSNQKPIISSTPPLMRIKEELSYPKSPTQPMGAIEATPAINDRMFPFIGSQSLGPISNRISNSPTSQHSLPELSSNEMNKEVHQSSDAFTPKPMKDSGRRSPSSKPSFSPMVSSALELPNIAIPVTSHGMSSISNSESLFQSYMTPTEQRLPAVTASQQHHHNNHFIGIQSQHNLSSPTLSPHLLPPSMSPMAGIPAMSPYFPTSWSPYSARCLPSHPLGFPGSPFAPQMMGSSGQMPAQQSRDIPVSKSKSPITSQSSRISHSPSQYVSSNMSKHDNKYDMNPMHNRDMDRHDRHDRHRDRDHHEEEELEPIPTLSRGPSPEPKIEDSECHRSQSAIFLRHWNRGDYNSCARTDLTFKPVPDSQLARKREERARKAAEKEREEQKKIAAEKALSLELKSGLMNHQNLESTHLSPIGRHTPRNYTDTPALRQLSEYARPHAAFSPVFSHPSLHGMGGASGNVPLGMHQNAAGMDQLLQFQIASGLYGNARDRMVEAEEREKRERLHLIEKQREFKEMEMKSRIASQGSATPIPSGNLLDPHWLELQRRYASQLHSASNAANSGGNGSPFVFYSPGERPSNEQMHGLSASDRMHVDRLAMANADPLYRLQMAGLSQELHSHAHNHAHAHQHTHLHVHPGHDAVQAAAAAAAAAIGHPSSQFDPQIHSNHPLLPSNSYPTRPPSIMNRNEMQSSALFRPSFDEQLAHQFSAQALHHEQLQRQLFIERERMVAAHLSAAAGSQMSGHPHPSQLLAQHEADFLRQQQRERELKLRSLEEAARGGRPPLS</sequence>
<feature type="region of interest" description="Disordered" evidence="10">
    <location>
        <begin position="236"/>
        <end position="276"/>
    </location>
</feature>
<dbReference type="Pfam" id="PF00249">
    <property type="entry name" value="Myb_DNA-binding"/>
    <property type="match status" value="1"/>
</dbReference>
<dbReference type="CDD" id="cd11661">
    <property type="entry name" value="SANT_MTA3_like"/>
    <property type="match status" value="1"/>
</dbReference>
<accession>A0A7R9KFK6</accession>
<dbReference type="FunFam" id="4.10.1240.50:FF:000004">
    <property type="entry name" value="arginine-glutamic acid dipeptide repeats protein-like"/>
    <property type="match status" value="1"/>
</dbReference>
<dbReference type="InterPro" id="IPR009057">
    <property type="entry name" value="Homeodomain-like_sf"/>
</dbReference>
<keyword evidence="4" id="KW-0832">Ubl conjugation</keyword>
<dbReference type="SUPFAM" id="SSF57716">
    <property type="entry name" value="Glucocorticoid receptor-like (DNA-binding domain)"/>
    <property type="match status" value="1"/>
</dbReference>
<dbReference type="Pfam" id="PF01448">
    <property type="entry name" value="ELM2"/>
    <property type="match status" value="1"/>
</dbReference>
<dbReference type="GO" id="GO:0008270">
    <property type="term" value="F:zinc ion binding"/>
    <property type="evidence" value="ECO:0007669"/>
    <property type="project" value="UniProtKB-KW"/>
</dbReference>
<evidence type="ECO:0000256" key="5">
    <source>
        <dbReference type="ARBA" id="ARBA00022990"/>
    </source>
</evidence>
<evidence type="ECO:0008006" key="16">
    <source>
        <dbReference type="Google" id="ProtNLM"/>
    </source>
</evidence>
<feature type="compositionally biased region" description="Basic and acidic residues" evidence="10">
    <location>
        <begin position="540"/>
        <end position="566"/>
    </location>
</feature>
<dbReference type="FunFam" id="1.10.10.60:FF:000052">
    <property type="entry name" value="Arginine-glutamic acid dipeptide (RE) repeats"/>
    <property type="match status" value="1"/>
</dbReference>
<dbReference type="OrthoDB" id="6147534at2759"/>
<dbReference type="Gene3D" id="3.30.50.10">
    <property type="entry name" value="Erythroid Transcription Factor GATA-1, subunit A"/>
    <property type="match status" value="1"/>
</dbReference>
<evidence type="ECO:0000256" key="2">
    <source>
        <dbReference type="ARBA" id="ARBA00022499"/>
    </source>
</evidence>
<feature type="compositionally biased region" description="Low complexity" evidence="10">
    <location>
        <begin position="494"/>
        <end position="514"/>
    </location>
</feature>
<feature type="region of interest" description="Disordered" evidence="10">
    <location>
        <begin position="674"/>
        <end position="729"/>
    </location>
</feature>
<dbReference type="PROSITE" id="PS51293">
    <property type="entry name" value="SANT"/>
    <property type="match status" value="1"/>
</dbReference>
<dbReference type="GO" id="GO:0005634">
    <property type="term" value="C:nucleus"/>
    <property type="evidence" value="ECO:0007669"/>
    <property type="project" value="UniProtKB-SubCell"/>
</dbReference>
<dbReference type="InterPro" id="IPR002951">
    <property type="entry name" value="Atrophin-like"/>
</dbReference>
<dbReference type="InterPro" id="IPR017884">
    <property type="entry name" value="SANT_dom"/>
</dbReference>
<feature type="compositionally biased region" description="Basic and acidic residues" evidence="10">
    <location>
        <begin position="398"/>
        <end position="416"/>
    </location>
</feature>
<dbReference type="SUPFAM" id="SSF46689">
    <property type="entry name" value="Homeodomain-like"/>
    <property type="match status" value="1"/>
</dbReference>
<feature type="domain" description="ELM2" evidence="12">
    <location>
        <begin position="53"/>
        <end position="158"/>
    </location>
</feature>
<name>A0A7R9KFK6_9ACAR</name>
<feature type="compositionally biased region" description="Polar residues" evidence="10">
    <location>
        <begin position="480"/>
        <end position="489"/>
    </location>
</feature>
<keyword evidence="2" id="KW-1017">Isopeptide bond</keyword>
<dbReference type="InterPro" id="IPR000949">
    <property type="entry name" value="ELM2_dom"/>
</dbReference>
<keyword evidence="7" id="KW-0804">Transcription</keyword>
<keyword evidence="9" id="KW-0862">Zinc</keyword>
<keyword evidence="15" id="KW-1185">Reference proteome</keyword>
<evidence type="ECO:0000256" key="4">
    <source>
        <dbReference type="ARBA" id="ARBA00022843"/>
    </source>
</evidence>
<evidence type="ECO:0000259" key="12">
    <source>
        <dbReference type="PROSITE" id="PS51156"/>
    </source>
</evidence>
<dbReference type="Proteomes" id="UP000759131">
    <property type="component" value="Unassembled WGS sequence"/>
</dbReference>
<reference evidence="14" key="1">
    <citation type="submission" date="2020-11" db="EMBL/GenBank/DDBJ databases">
        <authorList>
            <person name="Tran Van P."/>
        </authorList>
    </citation>
    <scope>NUCLEOTIDE SEQUENCE</scope>
</reference>
<evidence type="ECO:0000256" key="3">
    <source>
        <dbReference type="ARBA" id="ARBA00022553"/>
    </source>
</evidence>
<dbReference type="EMBL" id="OC855445">
    <property type="protein sequence ID" value="CAD7621993.1"/>
    <property type="molecule type" value="Genomic_DNA"/>
</dbReference>
<feature type="domain" description="GATA-type" evidence="11">
    <location>
        <begin position="275"/>
        <end position="314"/>
    </location>
</feature>
<evidence type="ECO:0000256" key="8">
    <source>
        <dbReference type="ARBA" id="ARBA00023242"/>
    </source>
</evidence>
<dbReference type="InterPro" id="IPR001005">
    <property type="entry name" value="SANT/Myb"/>
</dbReference>
<comment type="subcellular location">
    <subcellularLocation>
        <location evidence="1">Nucleus</location>
    </subcellularLocation>
</comment>
<feature type="region of interest" description="Disordered" evidence="10">
    <location>
        <begin position="318"/>
        <end position="628"/>
    </location>
</feature>
<feature type="domain" description="SANT" evidence="13">
    <location>
        <begin position="162"/>
        <end position="214"/>
    </location>
</feature>
<keyword evidence="6" id="KW-0805">Transcription regulation</keyword>
<organism evidence="14">
    <name type="scientific">Medioppia subpectinata</name>
    <dbReference type="NCBI Taxonomy" id="1979941"/>
    <lineage>
        <taxon>Eukaryota</taxon>
        <taxon>Metazoa</taxon>
        <taxon>Ecdysozoa</taxon>
        <taxon>Arthropoda</taxon>
        <taxon>Chelicerata</taxon>
        <taxon>Arachnida</taxon>
        <taxon>Acari</taxon>
        <taxon>Acariformes</taxon>
        <taxon>Sarcoptiformes</taxon>
        <taxon>Oribatida</taxon>
        <taxon>Brachypylina</taxon>
        <taxon>Oppioidea</taxon>
        <taxon>Oppiidae</taxon>
        <taxon>Medioppia</taxon>
    </lineage>
</organism>
<evidence type="ECO:0000259" key="11">
    <source>
        <dbReference type="PROSITE" id="PS50114"/>
    </source>
</evidence>
<feature type="compositionally biased region" description="Polar residues" evidence="10">
    <location>
        <begin position="849"/>
        <end position="861"/>
    </location>
</feature>
<dbReference type="InterPro" id="IPR000679">
    <property type="entry name" value="Znf_GATA"/>
</dbReference>
<evidence type="ECO:0000256" key="7">
    <source>
        <dbReference type="ARBA" id="ARBA00023163"/>
    </source>
</evidence>
<dbReference type="SMART" id="SM00717">
    <property type="entry name" value="SANT"/>
    <property type="match status" value="1"/>
</dbReference>
<feature type="compositionally biased region" description="Polar residues" evidence="10">
    <location>
        <begin position="237"/>
        <end position="254"/>
    </location>
</feature>
<feature type="compositionally biased region" description="Acidic residues" evidence="10">
    <location>
        <begin position="263"/>
        <end position="272"/>
    </location>
</feature>
<keyword evidence="8" id="KW-0539">Nucleus</keyword>
<feature type="region of interest" description="Disordered" evidence="10">
    <location>
        <begin position="1174"/>
        <end position="1204"/>
    </location>
</feature>
<dbReference type="InterPro" id="IPR013088">
    <property type="entry name" value="Znf_NHR/GATA"/>
</dbReference>
<dbReference type="EMBL" id="CAJPIZ010000870">
    <property type="protein sequence ID" value="CAG2102423.1"/>
    <property type="molecule type" value="Genomic_DNA"/>
</dbReference>
<feature type="compositionally biased region" description="Polar residues" evidence="10">
    <location>
        <begin position="599"/>
        <end position="628"/>
    </location>
</feature>
<dbReference type="SMART" id="SM00401">
    <property type="entry name" value="ZnF_GATA"/>
    <property type="match status" value="1"/>
</dbReference>
<dbReference type="SMART" id="SM01189">
    <property type="entry name" value="ELM2"/>
    <property type="match status" value="1"/>
</dbReference>
<evidence type="ECO:0000313" key="15">
    <source>
        <dbReference type="Proteomes" id="UP000759131"/>
    </source>
</evidence>
<protein>
    <recommendedName>
        <fullName evidence="16">Arginine-glutamic acid dipeptide repeats protein</fullName>
    </recommendedName>
</protein>
<evidence type="ECO:0000256" key="10">
    <source>
        <dbReference type="SAM" id="MobiDB-lite"/>
    </source>
</evidence>
<feature type="compositionally biased region" description="Polar residues" evidence="10">
    <location>
        <begin position="674"/>
        <end position="695"/>
    </location>
</feature>
<keyword evidence="3" id="KW-0597">Phosphoprotein</keyword>
<feature type="compositionally biased region" description="Basic and acidic residues" evidence="10">
    <location>
        <begin position="892"/>
        <end position="912"/>
    </location>
</feature>
<evidence type="ECO:0000256" key="1">
    <source>
        <dbReference type="ARBA" id="ARBA00004123"/>
    </source>
</evidence>
<evidence type="ECO:0000256" key="9">
    <source>
        <dbReference type="PROSITE-ProRule" id="PRU00094"/>
    </source>
</evidence>
<feature type="compositionally biased region" description="Basic and acidic residues" evidence="10">
    <location>
        <begin position="984"/>
        <end position="1003"/>
    </location>
</feature>
<dbReference type="GO" id="GO:0003714">
    <property type="term" value="F:transcription corepressor activity"/>
    <property type="evidence" value="ECO:0007669"/>
    <property type="project" value="TreeGrafter"/>
</dbReference>
<dbReference type="PROSITE" id="PS51156">
    <property type="entry name" value="ELM2"/>
    <property type="match status" value="1"/>
</dbReference>
<dbReference type="PANTHER" id="PTHR13859">
    <property type="entry name" value="ATROPHIN-RELATED"/>
    <property type="match status" value="1"/>
</dbReference>
<dbReference type="GO" id="GO:0043565">
    <property type="term" value="F:sequence-specific DNA binding"/>
    <property type="evidence" value="ECO:0007669"/>
    <property type="project" value="InterPro"/>
</dbReference>
<feature type="region of interest" description="Disordered" evidence="10">
    <location>
        <begin position="982"/>
        <end position="1003"/>
    </location>
</feature>
<dbReference type="Gene3D" id="4.10.1240.50">
    <property type="match status" value="1"/>
</dbReference>